<dbReference type="PANTHER" id="PTHR43384">
    <property type="entry name" value="SEPTUM SITE-DETERMINING PROTEIN MIND HOMOLOG, CHLOROPLASTIC-RELATED"/>
    <property type="match status" value="1"/>
</dbReference>
<reference evidence="3 4" key="1">
    <citation type="submission" date="2020-02" db="EMBL/GenBank/DDBJ databases">
        <title>Genome sequence of strain AETb3-4.</title>
        <authorList>
            <person name="Gao J."/>
            <person name="Zhang X."/>
        </authorList>
    </citation>
    <scope>NUCLEOTIDE SEQUENCE [LARGE SCALE GENOMIC DNA]</scope>
    <source>
        <strain evidence="3 4">AETb3-4</strain>
    </source>
</reference>
<accession>A0A7Y7IDK8</accession>
<dbReference type="NCBIfam" id="TIGR03815">
    <property type="entry name" value="CpaE_hom_Actino"/>
    <property type="match status" value="1"/>
</dbReference>
<name>A0A7Y7IDK8_9MICC</name>
<evidence type="ECO:0000256" key="1">
    <source>
        <dbReference type="SAM" id="MobiDB-lite"/>
    </source>
</evidence>
<dbReference type="Gene3D" id="3.40.50.300">
    <property type="entry name" value="P-loop containing nucleotide triphosphate hydrolases"/>
    <property type="match status" value="1"/>
</dbReference>
<evidence type="ECO:0000259" key="2">
    <source>
        <dbReference type="Pfam" id="PF26563"/>
    </source>
</evidence>
<dbReference type="InterPro" id="IPR027417">
    <property type="entry name" value="P-loop_NTPase"/>
</dbReference>
<dbReference type="PANTHER" id="PTHR43384:SF11">
    <property type="entry name" value="SEPTUM SITE DETERMINING PROTEIN"/>
    <property type="match status" value="1"/>
</dbReference>
<dbReference type="GO" id="GO:0009898">
    <property type="term" value="C:cytoplasmic side of plasma membrane"/>
    <property type="evidence" value="ECO:0007669"/>
    <property type="project" value="TreeGrafter"/>
</dbReference>
<dbReference type="InterPro" id="IPR059050">
    <property type="entry name" value="Rv3660c_N"/>
</dbReference>
<evidence type="ECO:0000313" key="4">
    <source>
        <dbReference type="Proteomes" id="UP000543556"/>
    </source>
</evidence>
<keyword evidence="4" id="KW-1185">Reference proteome</keyword>
<protein>
    <recommendedName>
        <fullName evidence="2">Rv3660c-like CheY-like N-terminal domain-containing protein</fullName>
    </recommendedName>
</protein>
<feature type="region of interest" description="Disordered" evidence="1">
    <location>
        <begin position="1"/>
        <end position="24"/>
    </location>
</feature>
<dbReference type="SUPFAM" id="SSF52540">
    <property type="entry name" value="P-loop containing nucleoside triphosphate hydrolases"/>
    <property type="match status" value="1"/>
</dbReference>
<dbReference type="Proteomes" id="UP000543556">
    <property type="component" value="Unassembled WGS sequence"/>
</dbReference>
<comment type="caution">
    <text evidence="3">The sequence shown here is derived from an EMBL/GenBank/DDBJ whole genome shotgun (WGS) entry which is preliminary data.</text>
</comment>
<evidence type="ECO:0000313" key="3">
    <source>
        <dbReference type="EMBL" id="NVM93513.1"/>
    </source>
</evidence>
<feature type="domain" description="Rv3660c-like CheY-like N-terminal" evidence="2">
    <location>
        <begin position="44"/>
        <end position="143"/>
    </location>
</feature>
<gene>
    <name evidence="3" type="ORF">G6034_01065</name>
</gene>
<dbReference type="GO" id="GO:0016887">
    <property type="term" value="F:ATP hydrolysis activity"/>
    <property type="evidence" value="ECO:0007669"/>
    <property type="project" value="TreeGrafter"/>
</dbReference>
<proteinExistence type="predicted"/>
<dbReference type="InterPro" id="IPR050625">
    <property type="entry name" value="ParA/MinD_ATPase"/>
</dbReference>
<dbReference type="EMBL" id="JAAMFM010000001">
    <property type="protein sequence ID" value="NVM93513.1"/>
    <property type="molecule type" value="Genomic_DNA"/>
</dbReference>
<sequence>MTSRMNARHGPDAGTALQAAPVPREAGTRWLPGTETTVMVISGSPALHGEVARVCAAAAVGLVIAETVEQSGGRWGEVAAVLMGSDVAGGLPGWRGPTVVVGPTGDAARMWRQASRLGADKVAVLPDSAQWLANYFTRLRDPADGAAVVGVVGGCGGAGASTLSALIAGHAASGGRRVLLVDGDPWGGDLDAAMAADSVPGLRWPDLLQASGAINPEQLAASLPQPNGMSLLSWSAAGDAGGDGGAAAAAEAEAEAEVMRAAREAFGLVVVDVGRPAQPALGLGMHCDGFVLLVPGRLRAAAAAQRVLRSLPAAPVGLVVAGPLRDGVDARLVADSVGVPLVGRLPRIRGLEEAFDAGRLPDIARHRKVRRVAGGVLAWLAGDGIPEDGAASRGRRGAASRARRGP</sequence>
<dbReference type="GO" id="GO:0005524">
    <property type="term" value="F:ATP binding"/>
    <property type="evidence" value="ECO:0007669"/>
    <property type="project" value="TreeGrafter"/>
</dbReference>
<dbReference type="AlphaFoldDB" id="A0A7Y7IDK8"/>
<dbReference type="GO" id="GO:0005829">
    <property type="term" value="C:cytosol"/>
    <property type="evidence" value="ECO:0007669"/>
    <property type="project" value="TreeGrafter"/>
</dbReference>
<dbReference type="GO" id="GO:0051782">
    <property type="term" value="P:negative regulation of cell division"/>
    <property type="evidence" value="ECO:0007669"/>
    <property type="project" value="TreeGrafter"/>
</dbReference>
<organism evidence="3 4">
    <name type="scientific">Arthrobacter wenxiniae</name>
    <dbReference type="NCBI Taxonomy" id="2713570"/>
    <lineage>
        <taxon>Bacteria</taxon>
        <taxon>Bacillati</taxon>
        <taxon>Actinomycetota</taxon>
        <taxon>Actinomycetes</taxon>
        <taxon>Micrococcales</taxon>
        <taxon>Micrococcaceae</taxon>
        <taxon>Arthrobacter</taxon>
    </lineage>
</organism>
<dbReference type="InterPro" id="IPR022521">
    <property type="entry name" value="Rv3660c"/>
</dbReference>
<dbReference type="Pfam" id="PF26563">
    <property type="entry name" value="Rv3660c_N"/>
    <property type="match status" value="1"/>
</dbReference>
<dbReference type="RefSeq" id="WP_176633239.1">
    <property type="nucleotide sequence ID" value="NZ_JAAMFM010000001.1"/>
</dbReference>